<keyword evidence="7 17" id="KW-0067">ATP-binding</keyword>
<dbReference type="SUPFAM" id="SSF64153">
    <property type="entry name" value="YjeF N-terminal domain-like"/>
    <property type="match status" value="1"/>
</dbReference>
<evidence type="ECO:0000256" key="8">
    <source>
        <dbReference type="ARBA" id="ARBA00022857"/>
    </source>
</evidence>
<reference evidence="21" key="1">
    <citation type="submission" date="2017-12" db="EMBL/GenBank/DDBJ databases">
        <authorList>
            <person name="Thomas-White K."/>
            <person name="Wolfe A.J."/>
        </authorList>
    </citation>
    <scope>NUCLEOTIDE SEQUENCE</scope>
    <source>
        <strain evidence="21">UMB0763</strain>
    </source>
</reference>
<keyword evidence="6 17" id="KW-0547">Nucleotide-binding</keyword>
<keyword evidence="13" id="KW-0511">Multifunctional enzyme</keyword>
<evidence type="ECO:0000256" key="3">
    <source>
        <dbReference type="ARBA" id="ARBA00006001"/>
    </source>
</evidence>
<evidence type="ECO:0000256" key="17">
    <source>
        <dbReference type="HAMAP-Rule" id="MF_01965"/>
    </source>
</evidence>
<evidence type="ECO:0000256" key="16">
    <source>
        <dbReference type="ARBA" id="ARBA00049209"/>
    </source>
</evidence>
<comment type="catalytic activity">
    <reaction evidence="1 18">
        <text>(6R)-NADHX = (6S)-NADHX</text>
        <dbReference type="Rhea" id="RHEA:32215"/>
        <dbReference type="ChEBI" id="CHEBI:64074"/>
        <dbReference type="ChEBI" id="CHEBI:64075"/>
        <dbReference type="EC" id="5.1.99.6"/>
    </reaction>
</comment>
<evidence type="ECO:0000256" key="2">
    <source>
        <dbReference type="ARBA" id="ARBA00000909"/>
    </source>
</evidence>
<dbReference type="Pfam" id="PF01256">
    <property type="entry name" value="Carb_kinase"/>
    <property type="match status" value="1"/>
</dbReference>
<evidence type="ECO:0000256" key="18">
    <source>
        <dbReference type="PIRNR" id="PIRNR017184"/>
    </source>
</evidence>
<comment type="function">
    <text evidence="17">Catalyzes the dehydration of the S-form of NAD(P)HX at the expense of ADP, which is converted to AMP. Together with NAD(P)HX epimerase, which catalyzes the epimerization of the S- and R-forms, the enzyme allows the repair of both epimers of NAD(P)HX, a damaged form of NAD(P)H that is a result of enzymatic or heat-dependent hydration.</text>
</comment>
<keyword evidence="8 17" id="KW-0521">NADP</keyword>
<dbReference type="Pfam" id="PF03853">
    <property type="entry name" value="YjeF_N"/>
    <property type="match status" value="1"/>
</dbReference>
<evidence type="ECO:0000256" key="15">
    <source>
        <dbReference type="ARBA" id="ARBA00048238"/>
    </source>
</evidence>
<dbReference type="GO" id="GO:0046496">
    <property type="term" value="P:nicotinamide nucleotide metabolic process"/>
    <property type="evidence" value="ECO:0007669"/>
    <property type="project" value="UniProtKB-UniRule"/>
</dbReference>
<keyword evidence="5 18" id="KW-0479">Metal-binding</keyword>
<keyword evidence="10 17" id="KW-0520">NAD</keyword>
<dbReference type="GO" id="GO:0046872">
    <property type="term" value="F:metal ion binding"/>
    <property type="evidence" value="ECO:0007669"/>
    <property type="project" value="UniProtKB-UniRule"/>
</dbReference>
<keyword evidence="12 17" id="KW-0456">Lyase</keyword>
<dbReference type="GO" id="GO:0052855">
    <property type="term" value="F:ADP-dependent NAD(P)H-hydrate dehydratase activity"/>
    <property type="evidence" value="ECO:0007669"/>
    <property type="project" value="UniProtKB-UniRule"/>
</dbReference>
<feature type="binding site" evidence="17">
    <location>
        <position position="397"/>
    </location>
    <ligand>
        <name>(6S)-NADPHX</name>
        <dbReference type="ChEBI" id="CHEBI:64076"/>
    </ligand>
</feature>
<dbReference type="Proteomes" id="UP000234560">
    <property type="component" value="Chromosome"/>
</dbReference>
<comment type="similarity">
    <text evidence="17">Belongs to the NnrD/CARKD family.</text>
</comment>
<dbReference type="GO" id="GO:0052856">
    <property type="term" value="F:NAD(P)HX epimerase activity"/>
    <property type="evidence" value="ECO:0007669"/>
    <property type="project" value="UniProtKB-EC"/>
</dbReference>
<accession>A0AAF0YS42</accession>
<keyword evidence="9 18" id="KW-0630">Potassium</keyword>
<evidence type="ECO:0000313" key="21">
    <source>
        <dbReference type="EMBL" id="WOT02309.1"/>
    </source>
</evidence>
<dbReference type="InterPro" id="IPR030677">
    <property type="entry name" value="Nnr"/>
</dbReference>
<comment type="subunit">
    <text evidence="17">Homotetramer.</text>
</comment>
<gene>
    <name evidence="17" type="primary">nnrD</name>
    <name evidence="21" type="ORF">CYJ47_00580</name>
</gene>
<keyword evidence="11 18" id="KW-0413">Isomerase</keyword>
<dbReference type="PROSITE" id="PS51385">
    <property type="entry name" value="YJEF_N"/>
    <property type="match status" value="1"/>
</dbReference>
<evidence type="ECO:0000259" key="19">
    <source>
        <dbReference type="PROSITE" id="PS51383"/>
    </source>
</evidence>
<evidence type="ECO:0000259" key="20">
    <source>
        <dbReference type="PROSITE" id="PS51385"/>
    </source>
</evidence>
<dbReference type="GO" id="GO:0110051">
    <property type="term" value="P:metabolite repair"/>
    <property type="evidence" value="ECO:0007669"/>
    <property type="project" value="TreeGrafter"/>
</dbReference>
<dbReference type="Gene3D" id="3.40.1190.20">
    <property type="match status" value="1"/>
</dbReference>
<comment type="similarity">
    <text evidence="3 18">In the N-terminal section; belongs to the NnrE/AIBP family.</text>
</comment>
<dbReference type="PIRSF" id="PIRSF017184">
    <property type="entry name" value="Nnr"/>
    <property type="match status" value="1"/>
</dbReference>
<evidence type="ECO:0000256" key="4">
    <source>
        <dbReference type="ARBA" id="ARBA00009524"/>
    </source>
</evidence>
<evidence type="ECO:0000256" key="9">
    <source>
        <dbReference type="ARBA" id="ARBA00022958"/>
    </source>
</evidence>
<dbReference type="PROSITE" id="PS51383">
    <property type="entry name" value="YJEF_C_3"/>
    <property type="match status" value="1"/>
</dbReference>
<evidence type="ECO:0000256" key="13">
    <source>
        <dbReference type="ARBA" id="ARBA00023268"/>
    </source>
</evidence>
<dbReference type="EMBL" id="CP136958">
    <property type="protein sequence ID" value="WOT02309.1"/>
    <property type="molecule type" value="Genomic_DNA"/>
</dbReference>
<evidence type="ECO:0000256" key="1">
    <source>
        <dbReference type="ARBA" id="ARBA00000013"/>
    </source>
</evidence>
<feature type="domain" description="YjeF N-terminal" evidence="20">
    <location>
        <begin position="13"/>
        <end position="226"/>
    </location>
</feature>
<feature type="binding site" evidence="17">
    <location>
        <position position="464"/>
    </location>
    <ligand>
        <name>(6S)-NADPHX</name>
        <dbReference type="ChEBI" id="CHEBI:64076"/>
    </ligand>
</feature>
<reference evidence="21" key="2">
    <citation type="submission" date="2023-10" db="EMBL/GenBank/DDBJ databases">
        <authorList>
            <person name="Choi B."/>
        </authorList>
    </citation>
    <scope>NUCLEOTIDE SEQUENCE</scope>
    <source>
        <strain evidence="21">UMB0763</strain>
    </source>
</reference>
<organism evidence="21 22">
    <name type="scientific">Corynebacterium pyruviciproducens</name>
    <dbReference type="NCBI Taxonomy" id="598660"/>
    <lineage>
        <taxon>Bacteria</taxon>
        <taxon>Bacillati</taxon>
        <taxon>Actinomycetota</taxon>
        <taxon>Actinomycetes</taxon>
        <taxon>Mycobacteriales</taxon>
        <taxon>Corynebacteriaceae</taxon>
        <taxon>Corynebacterium</taxon>
    </lineage>
</organism>
<comment type="cofactor">
    <cofactor evidence="18">
        <name>K(+)</name>
        <dbReference type="ChEBI" id="CHEBI:29103"/>
    </cofactor>
    <text evidence="18">Binds 1 potassium ion per subunit.</text>
</comment>
<dbReference type="GO" id="GO:0005524">
    <property type="term" value="F:ATP binding"/>
    <property type="evidence" value="ECO:0007669"/>
    <property type="project" value="UniProtKB-UniRule"/>
</dbReference>
<comment type="cofactor">
    <cofactor evidence="17">
        <name>Mg(2+)</name>
        <dbReference type="ChEBI" id="CHEBI:18420"/>
    </cofactor>
</comment>
<evidence type="ECO:0000256" key="6">
    <source>
        <dbReference type="ARBA" id="ARBA00022741"/>
    </source>
</evidence>
<dbReference type="AlphaFoldDB" id="A0AAF0YS42"/>
<feature type="domain" description="YjeF C-terminal" evidence="19">
    <location>
        <begin position="260"/>
        <end position="538"/>
    </location>
</feature>
<dbReference type="InterPro" id="IPR036652">
    <property type="entry name" value="YjeF_N_dom_sf"/>
</dbReference>
<dbReference type="CDD" id="cd01171">
    <property type="entry name" value="YXKO-related"/>
    <property type="match status" value="1"/>
</dbReference>
<dbReference type="HAMAP" id="MF_01965">
    <property type="entry name" value="NADHX_dehydratase"/>
    <property type="match status" value="1"/>
</dbReference>
<comment type="catalytic activity">
    <reaction evidence="16 17 18">
        <text>(6S)-NADPHX + ADP = AMP + phosphate + NADPH + H(+)</text>
        <dbReference type="Rhea" id="RHEA:32235"/>
        <dbReference type="ChEBI" id="CHEBI:15378"/>
        <dbReference type="ChEBI" id="CHEBI:43474"/>
        <dbReference type="ChEBI" id="CHEBI:57783"/>
        <dbReference type="ChEBI" id="CHEBI:64076"/>
        <dbReference type="ChEBI" id="CHEBI:456215"/>
        <dbReference type="ChEBI" id="CHEBI:456216"/>
        <dbReference type="EC" id="4.2.1.136"/>
    </reaction>
</comment>
<dbReference type="InterPro" id="IPR029056">
    <property type="entry name" value="Ribokinase-like"/>
</dbReference>
<comment type="similarity">
    <text evidence="4 18">In the C-terminal section; belongs to the NnrD/CARKD family.</text>
</comment>
<dbReference type="InterPro" id="IPR000631">
    <property type="entry name" value="CARKD"/>
</dbReference>
<protein>
    <recommendedName>
        <fullName evidence="17">ADP-dependent (S)-NAD(P)H-hydrate dehydratase</fullName>
        <ecNumber evidence="17">4.2.1.136</ecNumber>
    </recommendedName>
    <alternativeName>
        <fullName evidence="17">ADP-dependent NAD(P)HX dehydratase</fullName>
    </alternativeName>
</protein>
<dbReference type="SUPFAM" id="SSF53613">
    <property type="entry name" value="Ribokinase-like"/>
    <property type="match status" value="1"/>
</dbReference>
<feature type="binding site" evidence="17">
    <location>
        <position position="463"/>
    </location>
    <ligand>
        <name>AMP</name>
        <dbReference type="ChEBI" id="CHEBI:456215"/>
    </ligand>
</feature>
<name>A0AAF0YS42_9CORY</name>
<dbReference type="KEGG" id="cpyr:CYJ47_00580"/>
<dbReference type="PANTHER" id="PTHR12592:SF0">
    <property type="entry name" value="ATP-DEPENDENT (S)-NAD(P)H-HYDRATE DEHYDRATASE"/>
    <property type="match status" value="1"/>
</dbReference>
<evidence type="ECO:0000256" key="5">
    <source>
        <dbReference type="ARBA" id="ARBA00022723"/>
    </source>
</evidence>
<feature type="binding site" evidence="17">
    <location>
        <begin position="429"/>
        <end position="433"/>
    </location>
    <ligand>
        <name>AMP</name>
        <dbReference type="ChEBI" id="CHEBI:456215"/>
    </ligand>
</feature>
<evidence type="ECO:0000256" key="11">
    <source>
        <dbReference type="ARBA" id="ARBA00023235"/>
    </source>
</evidence>
<proteinExistence type="inferred from homology"/>
<evidence type="ECO:0000256" key="12">
    <source>
        <dbReference type="ARBA" id="ARBA00023239"/>
    </source>
</evidence>
<evidence type="ECO:0000256" key="7">
    <source>
        <dbReference type="ARBA" id="ARBA00022840"/>
    </source>
</evidence>
<dbReference type="PANTHER" id="PTHR12592">
    <property type="entry name" value="ATP-DEPENDENT (S)-NAD(P)H-HYDRATE DEHYDRATASE FAMILY MEMBER"/>
    <property type="match status" value="1"/>
</dbReference>
<feature type="binding site" evidence="17">
    <location>
        <position position="347"/>
    </location>
    <ligand>
        <name>(6S)-NADPHX</name>
        <dbReference type="ChEBI" id="CHEBI:64076"/>
    </ligand>
</feature>
<dbReference type="InterPro" id="IPR004443">
    <property type="entry name" value="YjeF_N_dom"/>
</dbReference>
<feature type="binding site" evidence="17">
    <location>
        <position position="295"/>
    </location>
    <ligand>
        <name>(6S)-NADPHX</name>
        <dbReference type="ChEBI" id="CHEBI:64076"/>
    </ligand>
</feature>
<dbReference type="EC" id="4.2.1.136" evidence="17"/>
<evidence type="ECO:0000256" key="14">
    <source>
        <dbReference type="ARBA" id="ARBA00025153"/>
    </source>
</evidence>
<comment type="catalytic activity">
    <reaction evidence="15 17 18">
        <text>(6S)-NADHX + ADP = AMP + phosphate + NADH + H(+)</text>
        <dbReference type="Rhea" id="RHEA:32223"/>
        <dbReference type="ChEBI" id="CHEBI:15378"/>
        <dbReference type="ChEBI" id="CHEBI:43474"/>
        <dbReference type="ChEBI" id="CHEBI:57945"/>
        <dbReference type="ChEBI" id="CHEBI:64074"/>
        <dbReference type="ChEBI" id="CHEBI:456215"/>
        <dbReference type="ChEBI" id="CHEBI:456216"/>
        <dbReference type="EC" id="4.2.1.136"/>
    </reaction>
</comment>
<evidence type="ECO:0000313" key="22">
    <source>
        <dbReference type="Proteomes" id="UP000234560"/>
    </source>
</evidence>
<comment type="function">
    <text evidence="14 18">Bifunctional enzyme that catalyzes the epimerization of the S- and R-forms of NAD(P)HX and the dehydration of the S-form of NAD(P)HX at the expense of ADP, which is converted to AMP. This allows the repair of both epimers of NAD(P)HX, a damaged form of NAD(P)H that is a result of enzymatic or heat-dependent hydration.</text>
</comment>
<sequence>MITLMSAFPRSIIRRCEQTLLDAEQFPDQLMQDAASKVAEVAEAMLLGPTLFVGPDLFDEDAEMDDPAPLAGYSVLLVVGSGGNGGDALYAGRDLAARGAEVTALILTKAQKRALDAFPGRIVNRIDAVDPRDFDLLVDGVAGLGSTRPLAGEVAHLFAGSIGVPVLSIDVPSGIDADTGTFHPEGLAVFPDVTITFGALRYAHVIAPECGEVIVADIGEDIPVDGTLQRLLYSSHRPLTEAHRAVHTATTPIPPGMLTLEPAHDMFIFQPHPRGNKYTNGVVAVLAGSEQYPGAGVLTTLAALNTNSGLTYYVGDSPEVISACPEVVMRPRLEDVERFDAAVIGPGRGDCSEELAALLRTKVPLVIDADALTALANNDLLKQAVRRREAITILTPHEGEFKRLSDATGTPLERAAALATDLKCIVLLKGRITTIAEWADSVQAPLLTTVDAGSSWGSVPGSGDVLAGVIAALCANVHARMGFILDLLDVCQENYYSPATAVSLHATAAYLSAQTPYGPAPTRATKIAESIGSAIAMQNRGS</sequence>
<evidence type="ECO:0000256" key="10">
    <source>
        <dbReference type="ARBA" id="ARBA00023027"/>
    </source>
</evidence>
<dbReference type="RefSeq" id="WP_101679337.1">
    <property type="nucleotide sequence ID" value="NZ_CP136958.1"/>
</dbReference>
<comment type="catalytic activity">
    <reaction evidence="2 18">
        <text>(6R)-NADPHX = (6S)-NADPHX</text>
        <dbReference type="Rhea" id="RHEA:32227"/>
        <dbReference type="ChEBI" id="CHEBI:64076"/>
        <dbReference type="ChEBI" id="CHEBI:64077"/>
        <dbReference type="EC" id="5.1.99.6"/>
    </reaction>
</comment>
<dbReference type="Gene3D" id="3.40.50.10260">
    <property type="entry name" value="YjeF N-terminal domain"/>
    <property type="match status" value="1"/>
</dbReference>